<evidence type="ECO:0000313" key="2">
    <source>
        <dbReference type="EMBL" id="MBB2182290.1"/>
    </source>
</evidence>
<reference evidence="2 3" key="1">
    <citation type="submission" date="2020-07" db="EMBL/GenBank/DDBJ databases">
        <title>Characterization and genome sequencing of isolate MD1, a novel member within the family Lachnospiraceae.</title>
        <authorList>
            <person name="Rettenmaier R."/>
            <person name="Di Bello L."/>
            <person name="Zinser C."/>
            <person name="Scheitz K."/>
            <person name="Liebl W."/>
            <person name="Zverlov V."/>
        </authorList>
    </citation>
    <scope>NUCLEOTIDE SEQUENCE [LARGE SCALE GENOMIC DNA]</scope>
    <source>
        <strain evidence="2 3">MD1</strain>
    </source>
</reference>
<evidence type="ECO:0000313" key="3">
    <source>
        <dbReference type="Proteomes" id="UP000574276"/>
    </source>
</evidence>
<evidence type="ECO:0000256" key="1">
    <source>
        <dbReference type="SAM" id="Phobius"/>
    </source>
</evidence>
<name>A0A839JXY4_9FIRM</name>
<keyword evidence="3" id="KW-1185">Reference proteome</keyword>
<feature type="transmembrane region" description="Helical" evidence="1">
    <location>
        <begin position="180"/>
        <end position="201"/>
    </location>
</feature>
<keyword evidence="1" id="KW-0472">Membrane</keyword>
<keyword evidence="1" id="KW-1133">Transmembrane helix</keyword>
<proteinExistence type="predicted"/>
<feature type="transmembrane region" description="Helical" evidence="1">
    <location>
        <begin position="110"/>
        <end position="133"/>
    </location>
</feature>
<dbReference type="RefSeq" id="WP_228352016.1">
    <property type="nucleotide sequence ID" value="NZ_JACEGA010000001.1"/>
</dbReference>
<dbReference type="EMBL" id="JACEGA010000001">
    <property type="protein sequence ID" value="MBB2182290.1"/>
    <property type="molecule type" value="Genomic_DNA"/>
</dbReference>
<keyword evidence="1" id="KW-0812">Transmembrane</keyword>
<feature type="transmembrane region" description="Helical" evidence="1">
    <location>
        <begin position="83"/>
        <end position="103"/>
    </location>
</feature>
<comment type="caution">
    <text evidence="2">The sequence shown here is derived from an EMBL/GenBank/DDBJ whole genome shotgun (WGS) entry which is preliminary data.</text>
</comment>
<protein>
    <submittedName>
        <fullName evidence="2">Uncharacterized protein</fullName>
    </submittedName>
</protein>
<feature type="transmembrane region" description="Helical" evidence="1">
    <location>
        <begin position="15"/>
        <end position="37"/>
    </location>
</feature>
<feature type="transmembrane region" description="Helical" evidence="1">
    <location>
        <begin position="139"/>
        <end position="159"/>
    </location>
</feature>
<feature type="transmembrane region" description="Helical" evidence="1">
    <location>
        <begin position="58"/>
        <end position="77"/>
    </location>
</feature>
<organism evidence="2 3">
    <name type="scientific">Variimorphobacter saccharofermentans</name>
    <dbReference type="NCBI Taxonomy" id="2755051"/>
    <lineage>
        <taxon>Bacteria</taxon>
        <taxon>Bacillati</taxon>
        <taxon>Bacillota</taxon>
        <taxon>Clostridia</taxon>
        <taxon>Lachnospirales</taxon>
        <taxon>Lachnospiraceae</taxon>
        <taxon>Variimorphobacter</taxon>
    </lineage>
</organism>
<sequence length="406" mass="46819">MWSKVIDNLMLYGDFILFAAFLISAIGIVAMYFIRFINWKSISLKSYGILIGLKPGKLVALSLILVRMLFIWSIIFFSTELSLTHICMGAITTLLIHICIANVRVLVFDLLFTVVIYCQLYVSYIVHSYLVGIQMQTEILIMQILVNLFVILLSVYSVTECVRTIAMQKLGQGKEIQWRSVLQHLIIVGMGTLMAAIPYFFMHQIDTLTIHQDLFQYTAEGRTDYIGTSVITKSEKGCILENNEKLYELDATPLYFTNEKHIILPRVVSIIQPELSLFNRVSNMSEVYEEKGNYYVENEKVTVKISDFFLYDGRDTYLFFEPVTISWDNNYIDLKPFSYITVKYNQYIECFNRETEEYSVIETGTCKVTTKMACGSIVNLSTDIISRENGQEQMLFLQPNLLENLK</sequence>
<accession>A0A839JXY4</accession>
<dbReference type="AlphaFoldDB" id="A0A839JXY4"/>
<dbReference type="Proteomes" id="UP000574276">
    <property type="component" value="Unassembled WGS sequence"/>
</dbReference>
<gene>
    <name evidence="2" type="ORF">H0486_05305</name>
</gene>